<gene>
    <name evidence="1" type="ORF">PODLI_1B020927</name>
</gene>
<reference evidence="1" key="1">
    <citation type="submission" date="2022-12" db="EMBL/GenBank/DDBJ databases">
        <authorList>
            <person name="Alioto T."/>
            <person name="Alioto T."/>
            <person name="Gomez Garrido J."/>
        </authorList>
    </citation>
    <scope>NUCLEOTIDE SEQUENCE</scope>
</reference>
<name>A0AA35PKZ0_9SAUR</name>
<evidence type="ECO:0000313" key="2">
    <source>
        <dbReference type="Proteomes" id="UP001178461"/>
    </source>
</evidence>
<dbReference type="EMBL" id="OX395139">
    <property type="protein sequence ID" value="CAI5791964.1"/>
    <property type="molecule type" value="Genomic_DNA"/>
</dbReference>
<accession>A0AA35PKZ0</accession>
<dbReference type="Proteomes" id="UP001178461">
    <property type="component" value="Chromosome 14"/>
</dbReference>
<proteinExistence type="predicted"/>
<evidence type="ECO:0000313" key="1">
    <source>
        <dbReference type="EMBL" id="CAI5791964.1"/>
    </source>
</evidence>
<protein>
    <submittedName>
        <fullName evidence="1">Uncharacterized protein</fullName>
    </submittedName>
</protein>
<sequence length="113" mass="12514">MLRPLSPVSYRSYKLRPPKRSPLQACRVVGAEEVSAPPPQKKIIQGVFSPPKPCGLLCLLAQYCVDRRLSVEPGGCTLPLPAQCCVGRRQPFERWHHTSVSQPGTLFGSRCIM</sequence>
<keyword evidence="2" id="KW-1185">Reference proteome</keyword>
<organism evidence="1 2">
    <name type="scientific">Podarcis lilfordi</name>
    <name type="common">Lilford's wall lizard</name>
    <dbReference type="NCBI Taxonomy" id="74358"/>
    <lineage>
        <taxon>Eukaryota</taxon>
        <taxon>Metazoa</taxon>
        <taxon>Chordata</taxon>
        <taxon>Craniata</taxon>
        <taxon>Vertebrata</taxon>
        <taxon>Euteleostomi</taxon>
        <taxon>Lepidosauria</taxon>
        <taxon>Squamata</taxon>
        <taxon>Bifurcata</taxon>
        <taxon>Unidentata</taxon>
        <taxon>Episquamata</taxon>
        <taxon>Laterata</taxon>
        <taxon>Lacertibaenia</taxon>
        <taxon>Lacertidae</taxon>
        <taxon>Podarcis</taxon>
    </lineage>
</organism>
<dbReference type="AlphaFoldDB" id="A0AA35PKZ0"/>